<dbReference type="Proteomes" id="UP000291107">
    <property type="component" value="Unassembled WGS sequence"/>
</dbReference>
<name>A0A4Q4KVY3_9PSED</name>
<gene>
    <name evidence="1" type="ORF">EVS84_23770</name>
</gene>
<dbReference type="AlphaFoldDB" id="A0A4Q4KVY3"/>
<evidence type="ECO:0000313" key="1">
    <source>
        <dbReference type="EMBL" id="RYM38066.1"/>
    </source>
</evidence>
<dbReference type="RefSeq" id="WP_129999830.1">
    <property type="nucleotide sequence ID" value="NZ_SEUB01000010.1"/>
</dbReference>
<accession>A0A4Q4KVY3</accession>
<protein>
    <submittedName>
        <fullName evidence="1">Uncharacterized protein</fullName>
    </submittedName>
</protein>
<sequence length="143" mass="16437">MIFKSSGNLVNPNIVTYRSLGFGEAAILDTQAYELIINPCDFPEEFMIYADTFISECRIDDAEQGYADIPALAKINYPTFSELLENHENLATHLIKDYLYFELFYYLFPNSENLKLVINNIKDIHIEGKSMVISGDTYPFKKI</sequence>
<organism evidence="1 2">
    <name type="scientific">Pseudomonas koreensis</name>
    <dbReference type="NCBI Taxonomy" id="198620"/>
    <lineage>
        <taxon>Bacteria</taxon>
        <taxon>Pseudomonadati</taxon>
        <taxon>Pseudomonadota</taxon>
        <taxon>Gammaproteobacteria</taxon>
        <taxon>Pseudomonadales</taxon>
        <taxon>Pseudomonadaceae</taxon>
        <taxon>Pseudomonas</taxon>
    </lineage>
</organism>
<evidence type="ECO:0000313" key="2">
    <source>
        <dbReference type="Proteomes" id="UP000291107"/>
    </source>
</evidence>
<dbReference type="EMBL" id="SEUB01000010">
    <property type="protein sequence ID" value="RYM38066.1"/>
    <property type="molecule type" value="Genomic_DNA"/>
</dbReference>
<proteinExistence type="predicted"/>
<reference evidence="1 2" key="1">
    <citation type="submission" date="2019-02" db="EMBL/GenBank/DDBJ databases">
        <title>Genome of Pseudomonas korensis isolated from heavy metal contaminated environment.</title>
        <authorList>
            <person name="Ayangbenro A.S."/>
            <person name="Babalola O."/>
        </authorList>
    </citation>
    <scope>NUCLEOTIDE SEQUENCE [LARGE SCALE GENOMIC DNA]</scope>
    <source>
        <strain evidence="1 2">AB36</strain>
    </source>
</reference>
<comment type="caution">
    <text evidence="1">The sequence shown here is derived from an EMBL/GenBank/DDBJ whole genome shotgun (WGS) entry which is preliminary data.</text>
</comment>